<feature type="coiled-coil region" evidence="6">
    <location>
        <begin position="423"/>
        <end position="469"/>
    </location>
</feature>
<dbReference type="Pfam" id="PF10431">
    <property type="entry name" value="ClpB_D2-small"/>
    <property type="match status" value="1"/>
</dbReference>
<evidence type="ECO:0000313" key="9">
    <source>
        <dbReference type="EMBL" id="CUO21374.1"/>
    </source>
</evidence>
<dbReference type="Proteomes" id="UP000095488">
    <property type="component" value="Unassembled WGS sequence"/>
</dbReference>
<keyword evidence="9" id="KW-0645">Protease</keyword>
<comment type="caution">
    <text evidence="9">The sequence shown here is derived from an EMBL/GenBank/DDBJ whole genome shotgun (WGS) entry which is preliminary data.</text>
</comment>
<feature type="domain" description="Clp R" evidence="8">
    <location>
        <begin position="3"/>
        <end position="147"/>
    </location>
</feature>
<dbReference type="PANTHER" id="PTHR11638:SF18">
    <property type="entry name" value="HEAT SHOCK PROTEIN 104"/>
    <property type="match status" value="1"/>
</dbReference>
<dbReference type="GO" id="GO:0005524">
    <property type="term" value="F:ATP binding"/>
    <property type="evidence" value="ECO:0007669"/>
    <property type="project" value="UniProtKB-KW"/>
</dbReference>
<evidence type="ECO:0000256" key="1">
    <source>
        <dbReference type="ARBA" id="ARBA00022737"/>
    </source>
</evidence>
<proteinExistence type="predicted"/>
<keyword evidence="3 9" id="KW-0067">ATP-binding</keyword>
<dbReference type="InterPro" id="IPR001943">
    <property type="entry name" value="UVR_dom"/>
</dbReference>
<dbReference type="PROSITE" id="PS50151">
    <property type="entry name" value="UVR"/>
    <property type="match status" value="1"/>
</dbReference>
<evidence type="ECO:0000256" key="6">
    <source>
        <dbReference type="SAM" id="Coils"/>
    </source>
</evidence>
<dbReference type="Gene3D" id="1.10.8.60">
    <property type="match status" value="2"/>
</dbReference>
<dbReference type="PRINTS" id="PR00300">
    <property type="entry name" value="CLPPROTEASEA"/>
</dbReference>
<evidence type="ECO:0000256" key="2">
    <source>
        <dbReference type="ARBA" id="ARBA00022741"/>
    </source>
</evidence>
<evidence type="ECO:0000259" key="7">
    <source>
        <dbReference type="PROSITE" id="PS50151"/>
    </source>
</evidence>
<dbReference type="Gene3D" id="1.10.1780.10">
    <property type="entry name" value="Clp, N-terminal domain"/>
    <property type="match status" value="1"/>
</dbReference>
<dbReference type="InterPro" id="IPR050130">
    <property type="entry name" value="ClpA_ClpB"/>
</dbReference>
<feature type="domain" description="UVR" evidence="7">
    <location>
        <begin position="427"/>
        <end position="462"/>
    </location>
</feature>
<reference evidence="9 10" key="1">
    <citation type="submission" date="2015-09" db="EMBL/GenBank/DDBJ databases">
        <authorList>
            <consortium name="Pathogen Informatics"/>
            <person name="Wu L."/>
            <person name="Ma J."/>
        </authorList>
    </citation>
    <scope>NUCLEOTIDE SEQUENCE [LARGE SCALE GENOMIC DNA]</scope>
    <source>
        <strain evidence="9 10">2789STDY5834858</strain>
    </source>
</reference>
<dbReference type="SUPFAM" id="SSF81923">
    <property type="entry name" value="Double Clp-N motif"/>
    <property type="match status" value="1"/>
</dbReference>
<dbReference type="Pfam" id="PF17871">
    <property type="entry name" value="AAA_lid_9"/>
    <property type="match status" value="1"/>
</dbReference>
<evidence type="ECO:0000259" key="8">
    <source>
        <dbReference type="PROSITE" id="PS51903"/>
    </source>
</evidence>
<keyword evidence="4" id="KW-0143">Chaperone</keyword>
<evidence type="ECO:0000256" key="5">
    <source>
        <dbReference type="PROSITE-ProRule" id="PRU01251"/>
    </source>
</evidence>
<organism evidence="9 10">
    <name type="scientific">Sarcina ventriculi</name>
    <name type="common">Clostridium ventriculi</name>
    <dbReference type="NCBI Taxonomy" id="1267"/>
    <lineage>
        <taxon>Bacteria</taxon>
        <taxon>Bacillati</taxon>
        <taxon>Bacillota</taxon>
        <taxon>Clostridia</taxon>
        <taxon>Eubacteriales</taxon>
        <taxon>Clostridiaceae</taxon>
        <taxon>Sarcina</taxon>
    </lineage>
</organism>
<dbReference type="SMART" id="SM01086">
    <property type="entry name" value="ClpB_D2-small"/>
    <property type="match status" value="1"/>
</dbReference>
<dbReference type="RefSeq" id="WP_055260194.1">
    <property type="nucleotide sequence ID" value="NZ_CABIXL010000010.1"/>
</dbReference>
<dbReference type="SMART" id="SM00382">
    <property type="entry name" value="AAA"/>
    <property type="match status" value="2"/>
</dbReference>
<evidence type="ECO:0000313" key="10">
    <source>
        <dbReference type="Proteomes" id="UP000095488"/>
    </source>
</evidence>
<keyword evidence="9" id="KW-0378">Hydrolase</keyword>
<keyword evidence="6" id="KW-0175">Coiled coil</keyword>
<evidence type="ECO:0000256" key="3">
    <source>
        <dbReference type="ARBA" id="ARBA00022840"/>
    </source>
</evidence>
<keyword evidence="1 5" id="KW-0677">Repeat</keyword>
<dbReference type="PROSITE" id="PS51903">
    <property type="entry name" value="CLP_R"/>
    <property type="match status" value="1"/>
</dbReference>
<dbReference type="InterPro" id="IPR003959">
    <property type="entry name" value="ATPase_AAA_core"/>
</dbReference>
<keyword evidence="10" id="KW-1185">Reference proteome</keyword>
<dbReference type="InterPro" id="IPR027417">
    <property type="entry name" value="P-loop_NTPase"/>
</dbReference>
<accession>A0ABP2ASA4</accession>
<dbReference type="InterPro" id="IPR001270">
    <property type="entry name" value="ClpA/B"/>
</dbReference>
<dbReference type="InterPro" id="IPR019489">
    <property type="entry name" value="Clp_ATPase_C"/>
</dbReference>
<name>A0ABP2ASA4_SARVE</name>
<dbReference type="Pfam" id="PF07724">
    <property type="entry name" value="AAA_2"/>
    <property type="match status" value="1"/>
</dbReference>
<dbReference type="InterPro" id="IPR003593">
    <property type="entry name" value="AAA+_ATPase"/>
</dbReference>
<dbReference type="CDD" id="cd00009">
    <property type="entry name" value="AAA"/>
    <property type="match status" value="1"/>
</dbReference>
<dbReference type="InterPro" id="IPR036628">
    <property type="entry name" value="Clp_N_dom_sf"/>
</dbReference>
<dbReference type="GO" id="GO:0008233">
    <property type="term" value="F:peptidase activity"/>
    <property type="evidence" value="ECO:0007669"/>
    <property type="project" value="UniProtKB-KW"/>
</dbReference>
<dbReference type="PANTHER" id="PTHR11638">
    <property type="entry name" value="ATP-DEPENDENT CLP PROTEASE"/>
    <property type="match status" value="1"/>
</dbReference>
<dbReference type="InterPro" id="IPR004176">
    <property type="entry name" value="Clp_R_N"/>
</dbReference>
<dbReference type="Gene3D" id="3.40.50.300">
    <property type="entry name" value="P-loop containing nucleotide triphosphate hydrolases"/>
    <property type="match status" value="2"/>
</dbReference>
<protein>
    <submittedName>
        <fullName evidence="9">ATP-dependent Clp protease ATP-binding subunit ClpC</fullName>
    </submittedName>
</protein>
<dbReference type="Pfam" id="PF00004">
    <property type="entry name" value="AAA"/>
    <property type="match status" value="1"/>
</dbReference>
<evidence type="ECO:0000256" key="4">
    <source>
        <dbReference type="ARBA" id="ARBA00023186"/>
    </source>
</evidence>
<dbReference type="InterPro" id="IPR041546">
    <property type="entry name" value="ClpA/ClpB_AAA_lid"/>
</dbReference>
<dbReference type="EMBL" id="CYZR01000010">
    <property type="protein sequence ID" value="CUO21374.1"/>
    <property type="molecule type" value="Genomic_DNA"/>
</dbReference>
<sequence length="818" mass="93096">MLFDKFTERGKKVVLRAKESSKELKHGYIGTEHILIGLLKEGGQSKELLIRYGITEKKVLELIKKFLGVGEIEYNQDEIPVTPRVKSILEDASYEAKSMGQNYAAPEHILLSMLKNNDSLGFIIISKLFNGNIKTLIEMITEDIKKNYYQQNINQDKLDRKYNRDKRNDTPSLDMYGVDLTCMAEDEKLDPVIGRDDETQRLLEILCRRVKNNPCLIGEPGVGKTAIVEGLARKIVEGKVPEILRDKKIVSLDLTSMIAGSKYRGEFEDRLKKVINELKQVNNTILFIDEIHTIVGAGGAEGAIDACNILKPALARGEIQCVGATTIDEYRKYIEKDTALERRFQPIKVEEPSKDDVLKILKGIKSKYEIHHKVEITEKALSGAIYLSDRYITDRFMPDKAIDLIDEASARVRINSLNTPEYIEDLEEELELLIAEKQCAIEKQDFEVAAKLRDEESKLKSELEYEKNRWLDENSVNVETVDYEDVVNIVSRWTKIPLEKINESETDRLLNLEDRLKKRVVGQEDGIKALAKAVRRARVGLKNPKRPIGSFIFLGPTGVGKTELCKALADVMFGDENNFIRIDMSEYMEQHGVSKLIGSPPGYIGYEDGGQLTKKVRSNPYSVILFDEIEKANPDILNILLQILDDGILTDGKGKTVDFKNTIIIMTSNIGAECLKKKNSLGFSILEEGEDERYEKMKNEMIEKLKKSFRDEFLNRVDDIIVFHQLQHRHLLKIVDIMLTNTKDILKSKDMDLNFTDEVKQFLVEKAIDTNYGARPLRRAITKNIEDKLSEEILKGNVTKGSVLKAIIENNEVGFIKN</sequence>
<dbReference type="Pfam" id="PF02861">
    <property type="entry name" value="Clp_N"/>
    <property type="match status" value="1"/>
</dbReference>
<dbReference type="GO" id="GO:0006508">
    <property type="term" value="P:proteolysis"/>
    <property type="evidence" value="ECO:0007669"/>
    <property type="project" value="UniProtKB-KW"/>
</dbReference>
<dbReference type="CDD" id="cd19499">
    <property type="entry name" value="RecA-like_ClpB_Hsp104-like"/>
    <property type="match status" value="1"/>
</dbReference>
<gene>
    <name evidence="9" type="primary">clpC</name>
    <name evidence="9" type="ORF">ERS852473_02213</name>
</gene>
<dbReference type="SUPFAM" id="SSF52540">
    <property type="entry name" value="P-loop containing nucleoside triphosphate hydrolases"/>
    <property type="match status" value="2"/>
</dbReference>
<keyword evidence="2" id="KW-0547">Nucleotide-binding</keyword>
<dbReference type="Gene3D" id="4.10.860.10">
    <property type="entry name" value="UVR domain"/>
    <property type="match status" value="1"/>
</dbReference>